<dbReference type="CDD" id="cd06261">
    <property type="entry name" value="TM_PBP2"/>
    <property type="match status" value="1"/>
</dbReference>
<dbReference type="InterPro" id="IPR000515">
    <property type="entry name" value="MetI-like"/>
</dbReference>
<feature type="transmembrane region" description="Helical" evidence="7">
    <location>
        <begin position="261"/>
        <end position="286"/>
    </location>
</feature>
<organism evidence="9 10">
    <name type="scientific">Murimonas intestini</name>
    <dbReference type="NCBI Taxonomy" id="1337051"/>
    <lineage>
        <taxon>Bacteria</taxon>
        <taxon>Bacillati</taxon>
        <taxon>Bacillota</taxon>
        <taxon>Clostridia</taxon>
        <taxon>Lachnospirales</taxon>
        <taxon>Lachnospiraceae</taxon>
        <taxon>Murimonas</taxon>
    </lineage>
</organism>
<name>A0AB73T0C8_9FIRM</name>
<keyword evidence="5 7" id="KW-1133">Transmembrane helix</keyword>
<feature type="transmembrane region" description="Helical" evidence="7">
    <location>
        <begin position="70"/>
        <end position="95"/>
    </location>
</feature>
<comment type="subcellular location">
    <subcellularLocation>
        <location evidence="1 7">Cell membrane</location>
        <topology evidence="1 7">Multi-pass membrane protein</topology>
    </subcellularLocation>
</comment>
<comment type="similarity">
    <text evidence="7">Belongs to the binding-protein-dependent transport system permease family.</text>
</comment>
<dbReference type="GO" id="GO:0005886">
    <property type="term" value="C:plasma membrane"/>
    <property type="evidence" value="ECO:0007669"/>
    <property type="project" value="UniProtKB-SubCell"/>
</dbReference>
<dbReference type="GO" id="GO:0055085">
    <property type="term" value="P:transmembrane transport"/>
    <property type="evidence" value="ECO:0007669"/>
    <property type="project" value="InterPro"/>
</dbReference>
<keyword evidence="10" id="KW-1185">Reference proteome</keyword>
<dbReference type="AlphaFoldDB" id="A0AB73T0C8"/>
<evidence type="ECO:0000256" key="1">
    <source>
        <dbReference type="ARBA" id="ARBA00004651"/>
    </source>
</evidence>
<evidence type="ECO:0000259" key="8">
    <source>
        <dbReference type="PROSITE" id="PS50928"/>
    </source>
</evidence>
<feature type="transmembrane region" description="Helical" evidence="7">
    <location>
        <begin position="12"/>
        <end position="31"/>
    </location>
</feature>
<keyword evidence="2 7" id="KW-0813">Transport</keyword>
<dbReference type="SUPFAM" id="SSF161098">
    <property type="entry name" value="MetI-like"/>
    <property type="match status" value="1"/>
</dbReference>
<evidence type="ECO:0000313" key="9">
    <source>
        <dbReference type="EMBL" id="PWJ73307.1"/>
    </source>
</evidence>
<evidence type="ECO:0000256" key="7">
    <source>
        <dbReference type="RuleBase" id="RU363032"/>
    </source>
</evidence>
<keyword evidence="3" id="KW-1003">Cell membrane</keyword>
<dbReference type="Gene3D" id="1.10.3720.10">
    <property type="entry name" value="MetI-like"/>
    <property type="match status" value="1"/>
</dbReference>
<dbReference type="RefSeq" id="WP_109747847.1">
    <property type="nucleotide sequence ID" value="NZ_JANKBI010000022.1"/>
</dbReference>
<dbReference type="EMBL" id="QGGY01000013">
    <property type="protein sequence ID" value="PWJ73307.1"/>
    <property type="molecule type" value="Genomic_DNA"/>
</dbReference>
<evidence type="ECO:0000313" key="10">
    <source>
        <dbReference type="Proteomes" id="UP000245412"/>
    </source>
</evidence>
<keyword evidence="6 7" id="KW-0472">Membrane</keyword>
<protein>
    <submittedName>
        <fullName evidence="9">Carbohydrate ABC transporter membrane protein 1 (CUT1 family)</fullName>
    </submittedName>
</protein>
<dbReference type="InterPro" id="IPR035906">
    <property type="entry name" value="MetI-like_sf"/>
</dbReference>
<dbReference type="PROSITE" id="PS50928">
    <property type="entry name" value="ABC_TM1"/>
    <property type="match status" value="1"/>
</dbReference>
<sequence length="303" mass="33762">MNHRKRKIGVAVTLLLIPAVIYSLFFIYPILYTFYLSTMKWNGIAQVDKVFVGLDNFIKLFSQKVFYKSLWNALVFIIVSLVVIFPISFSLAMMVSKKNKVNGALRTIYYIPTLLPMAATGMMWTFLLTKNGGAVNAILEFFGMAGQDWLGNTKMAIWVVALVNAWMFVGSNMLVFITGLTAIPGDMIEASIVDGASSFQRIIHIIIPNMKETFKIFLTSAIAGSIKVFDIIYVMTDGGPGTATDVPATLMYDQAFLYSKFGYGSSIGVVILMLALMITFGLNYVLDEKDEVRKIHKKRRGAV</sequence>
<evidence type="ECO:0000256" key="5">
    <source>
        <dbReference type="ARBA" id="ARBA00022989"/>
    </source>
</evidence>
<evidence type="ECO:0000256" key="4">
    <source>
        <dbReference type="ARBA" id="ARBA00022692"/>
    </source>
</evidence>
<dbReference type="InterPro" id="IPR051393">
    <property type="entry name" value="ABC_transporter_permease"/>
</dbReference>
<feature type="transmembrane region" description="Helical" evidence="7">
    <location>
        <begin position="107"/>
        <end position="127"/>
    </location>
</feature>
<dbReference type="Pfam" id="PF00528">
    <property type="entry name" value="BPD_transp_1"/>
    <property type="match status" value="1"/>
</dbReference>
<feature type="domain" description="ABC transmembrane type-1" evidence="8">
    <location>
        <begin position="70"/>
        <end position="282"/>
    </location>
</feature>
<gene>
    <name evidence="9" type="ORF">C7383_11393</name>
</gene>
<feature type="transmembrane region" description="Helical" evidence="7">
    <location>
        <begin position="216"/>
        <end position="235"/>
    </location>
</feature>
<dbReference type="PANTHER" id="PTHR30193:SF37">
    <property type="entry name" value="INNER MEMBRANE ABC TRANSPORTER PERMEASE PROTEIN YCJO"/>
    <property type="match status" value="1"/>
</dbReference>
<proteinExistence type="inferred from homology"/>
<accession>A0AB73T0C8</accession>
<dbReference type="Proteomes" id="UP000245412">
    <property type="component" value="Unassembled WGS sequence"/>
</dbReference>
<dbReference type="PANTHER" id="PTHR30193">
    <property type="entry name" value="ABC TRANSPORTER PERMEASE PROTEIN"/>
    <property type="match status" value="1"/>
</dbReference>
<feature type="transmembrane region" description="Helical" evidence="7">
    <location>
        <begin position="155"/>
        <end position="177"/>
    </location>
</feature>
<evidence type="ECO:0000256" key="6">
    <source>
        <dbReference type="ARBA" id="ARBA00023136"/>
    </source>
</evidence>
<reference evidence="9 10" key="1">
    <citation type="submission" date="2018-05" db="EMBL/GenBank/DDBJ databases">
        <authorList>
            <person name="Goeker M."/>
            <person name="Huntemann M."/>
            <person name="Clum A."/>
            <person name="Pillay M."/>
            <person name="Palaniappan K."/>
            <person name="Varghese N."/>
            <person name="Mikhailova N."/>
            <person name="Stamatis D."/>
            <person name="Reddy T."/>
            <person name="Daum C."/>
            <person name="Shapiro N."/>
            <person name="Ivanova N."/>
            <person name="Kyrpides N."/>
            <person name="Woyke T."/>
        </authorList>
    </citation>
    <scope>NUCLEOTIDE SEQUENCE [LARGE SCALE GENOMIC DNA]</scope>
    <source>
        <strain evidence="9 10">DSM 26524</strain>
    </source>
</reference>
<evidence type="ECO:0000256" key="2">
    <source>
        <dbReference type="ARBA" id="ARBA00022448"/>
    </source>
</evidence>
<evidence type="ECO:0000256" key="3">
    <source>
        <dbReference type="ARBA" id="ARBA00022475"/>
    </source>
</evidence>
<keyword evidence="4 7" id="KW-0812">Transmembrane</keyword>
<comment type="caution">
    <text evidence="9">The sequence shown here is derived from an EMBL/GenBank/DDBJ whole genome shotgun (WGS) entry which is preliminary data.</text>
</comment>